<dbReference type="OrthoDB" id="1696863at2759"/>
<name>A0A565CJX0_9BRAS</name>
<gene>
    <name evidence="1" type="ORF">ANE_LOCUS24464</name>
</gene>
<accession>A0A565CJX0</accession>
<sequence length="177" mass="19964">MVVDNWTKSAMRDGGVVAELLLRLKEAHVTPVFLANPSMETLRWGIRQPRSRSTRYDGDSTKISRCSTNTPLSWTDGPGGSADCYESTSRQINESLAVGSKSTETGLVEFRAMFRENDKLKRIKVTHQIHEQPHHHQDSSETSFLLPDLNMIPSQNDNLNHYFSPHVETLRGSIKIS</sequence>
<organism evidence="1 2">
    <name type="scientific">Arabis nemorensis</name>
    <dbReference type="NCBI Taxonomy" id="586526"/>
    <lineage>
        <taxon>Eukaryota</taxon>
        <taxon>Viridiplantae</taxon>
        <taxon>Streptophyta</taxon>
        <taxon>Embryophyta</taxon>
        <taxon>Tracheophyta</taxon>
        <taxon>Spermatophyta</taxon>
        <taxon>Magnoliopsida</taxon>
        <taxon>eudicotyledons</taxon>
        <taxon>Gunneridae</taxon>
        <taxon>Pentapetalae</taxon>
        <taxon>rosids</taxon>
        <taxon>malvids</taxon>
        <taxon>Brassicales</taxon>
        <taxon>Brassicaceae</taxon>
        <taxon>Arabideae</taxon>
        <taxon>Arabis</taxon>
    </lineage>
</organism>
<evidence type="ECO:0000313" key="2">
    <source>
        <dbReference type="Proteomes" id="UP000489600"/>
    </source>
</evidence>
<dbReference type="PANTHER" id="PTHR35099:SF19">
    <property type="match status" value="1"/>
</dbReference>
<keyword evidence="2" id="KW-1185">Reference proteome</keyword>
<proteinExistence type="predicted"/>
<dbReference type="EMBL" id="CABITT030000008">
    <property type="protein sequence ID" value="VVB14020.1"/>
    <property type="molecule type" value="Genomic_DNA"/>
</dbReference>
<comment type="caution">
    <text evidence="1">The sequence shown here is derived from an EMBL/GenBank/DDBJ whole genome shotgun (WGS) entry which is preliminary data.</text>
</comment>
<dbReference type="AlphaFoldDB" id="A0A565CJX0"/>
<dbReference type="Proteomes" id="UP000489600">
    <property type="component" value="Unassembled WGS sequence"/>
</dbReference>
<dbReference type="PANTHER" id="PTHR35099">
    <property type="entry name" value="OS02G0182700 PROTEIN"/>
    <property type="match status" value="1"/>
</dbReference>
<protein>
    <submittedName>
        <fullName evidence="1">Uncharacterized protein</fullName>
    </submittedName>
</protein>
<evidence type="ECO:0000313" key="1">
    <source>
        <dbReference type="EMBL" id="VVB14020.1"/>
    </source>
</evidence>
<reference evidence="1" key="1">
    <citation type="submission" date="2019-07" db="EMBL/GenBank/DDBJ databases">
        <authorList>
            <person name="Dittberner H."/>
        </authorList>
    </citation>
    <scope>NUCLEOTIDE SEQUENCE [LARGE SCALE GENOMIC DNA]</scope>
</reference>